<dbReference type="GO" id="GO:0032259">
    <property type="term" value="P:methylation"/>
    <property type="evidence" value="ECO:0007669"/>
    <property type="project" value="UniProtKB-KW"/>
</dbReference>
<sequence>MSDTSVPQLGEQYDDGHFTGLPDDREIGVGPHPEPWPDDPRLDPELLAAGDRRNVVDQYRYWRHEAIVADLDTRRHGFHVAVENWQHDFNIGSVVRTANAFLAGEVHIVGRRRWNRRGAMVTDRYQHVRHHDSVASLAAHAAERGLPIIGIDNLPGAVPLETYPLPERCVLLFGQEGPGLTAEAWEHSTAVCSIAQFGSTRSINAGAAAAIAMHAWVREHAAGAPPQG</sequence>
<accession>A0A0D0PKH2</accession>
<dbReference type="InterPro" id="IPR001537">
    <property type="entry name" value="SpoU_MeTrfase"/>
</dbReference>
<proteinExistence type="predicted"/>
<dbReference type="Proteomes" id="UP000032066">
    <property type="component" value="Unassembled WGS sequence"/>
</dbReference>
<evidence type="ECO:0000256" key="2">
    <source>
        <dbReference type="ARBA" id="ARBA00022679"/>
    </source>
</evidence>
<dbReference type="PANTHER" id="PTHR43191:SF2">
    <property type="entry name" value="RRNA METHYLTRANSFERASE 3, MITOCHONDRIAL"/>
    <property type="match status" value="1"/>
</dbReference>
<dbReference type="GO" id="GO:0003723">
    <property type="term" value="F:RNA binding"/>
    <property type="evidence" value="ECO:0007669"/>
    <property type="project" value="InterPro"/>
</dbReference>
<evidence type="ECO:0000256" key="3">
    <source>
        <dbReference type="SAM" id="MobiDB-lite"/>
    </source>
</evidence>
<organism evidence="5 6">
    <name type="scientific">Kitasatospora griseola</name>
    <name type="common">Streptomyces griseolosporeus</name>
    <dbReference type="NCBI Taxonomy" id="2064"/>
    <lineage>
        <taxon>Bacteria</taxon>
        <taxon>Bacillati</taxon>
        <taxon>Actinomycetota</taxon>
        <taxon>Actinomycetes</taxon>
        <taxon>Kitasatosporales</taxon>
        <taxon>Streptomycetaceae</taxon>
        <taxon>Kitasatospora</taxon>
    </lineage>
</organism>
<evidence type="ECO:0000259" key="4">
    <source>
        <dbReference type="Pfam" id="PF00588"/>
    </source>
</evidence>
<dbReference type="PATRIC" id="fig|2064.6.peg.6364"/>
<feature type="region of interest" description="Disordered" evidence="3">
    <location>
        <begin position="1"/>
        <end position="41"/>
    </location>
</feature>
<dbReference type="InterPro" id="IPR029028">
    <property type="entry name" value="Alpha/beta_knot_MTases"/>
</dbReference>
<keyword evidence="6" id="KW-1185">Reference proteome</keyword>
<keyword evidence="1 5" id="KW-0489">Methyltransferase</keyword>
<reference evidence="5 6" key="1">
    <citation type="submission" date="2015-02" db="EMBL/GenBank/DDBJ databases">
        <title>Draft genome sequence of Kitasatospora griseola MF730-N6, a bafilomycin, terpentecin and satosporin producer.</title>
        <authorList>
            <person name="Arens J.C."/>
            <person name="Haltli B."/>
            <person name="Kerr R.G."/>
        </authorList>
    </citation>
    <scope>NUCLEOTIDE SEQUENCE [LARGE SCALE GENOMIC DNA]</scope>
    <source>
        <strain evidence="5 6">MF730-N6</strain>
    </source>
</reference>
<dbReference type="GO" id="GO:0008173">
    <property type="term" value="F:RNA methyltransferase activity"/>
    <property type="evidence" value="ECO:0007669"/>
    <property type="project" value="InterPro"/>
</dbReference>
<dbReference type="GO" id="GO:0006396">
    <property type="term" value="P:RNA processing"/>
    <property type="evidence" value="ECO:0007669"/>
    <property type="project" value="InterPro"/>
</dbReference>
<dbReference type="SUPFAM" id="SSF75217">
    <property type="entry name" value="alpha/beta knot"/>
    <property type="match status" value="1"/>
</dbReference>
<dbReference type="Gene3D" id="3.40.1280.10">
    <property type="match status" value="1"/>
</dbReference>
<dbReference type="InterPro" id="IPR051259">
    <property type="entry name" value="rRNA_Methyltransferase"/>
</dbReference>
<gene>
    <name evidence="5" type="ORF">TR51_29995</name>
</gene>
<dbReference type="EMBL" id="JXZB01000004">
    <property type="protein sequence ID" value="KIQ63044.1"/>
    <property type="molecule type" value="Genomic_DNA"/>
</dbReference>
<evidence type="ECO:0000313" key="6">
    <source>
        <dbReference type="Proteomes" id="UP000032066"/>
    </source>
</evidence>
<dbReference type="InterPro" id="IPR029026">
    <property type="entry name" value="tRNA_m1G_MTases_N"/>
</dbReference>
<dbReference type="Pfam" id="PF00588">
    <property type="entry name" value="SpoU_methylase"/>
    <property type="match status" value="1"/>
</dbReference>
<dbReference type="PANTHER" id="PTHR43191">
    <property type="entry name" value="RRNA METHYLTRANSFERASE 3"/>
    <property type="match status" value="1"/>
</dbReference>
<keyword evidence="2 5" id="KW-0808">Transferase</keyword>
<dbReference type="STRING" id="2064.TR51_29995"/>
<name>A0A0D0PKH2_KITGR</name>
<dbReference type="AlphaFoldDB" id="A0A0D0PKH2"/>
<evidence type="ECO:0000313" key="5">
    <source>
        <dbReference type="EMBL" id="KIQ63044.1"/>
    </source>
</evidence>
<comment type="caution">
    <text evidence="5">The sequence shown here is derived from an EMBL/GenBank/DDBJ whole genome shotgun (WGS) entry which is preliminary data.</text>
</comment>
<evidence type="ECO:0000256" key="1">
    <source>
        <dbReference type="ARBA" id="ARBA00022603"/>
    </source>
</evidence>
<dbReference type="RefSeq" id="WP_083462592.1">
    <property type="nucleotide sequence ID" value="NZ_BMRI01000009.1"/>
</dbReference>
<feature type="compositionally biased region" description="Basic and acidic residues" evidence="3">
    <location>
        <begin position="14"/>
        <end position="27"/>
    </location>
</feature>
<protein>
    <submittedName>
        <fullName evidence="5">rRNA methyltransferase</fullName>
    </submittedName>
</protein>
<feature type="domain" description="tRNA/rRNA methyltransferase SpoU type" evidence="4">
    <location>
        <begin position="78"/>
        <end position="214"/>
    </location>
</feature>